<evidence type="ECO:0000313" key="1">
    <source>
        <dbReference type="EMBL" id="RON81478.1"/>
    </source>
</evidence>
<accession>A0A423ME67</accession>
<dbReference type="AlphaFoldDB" id="A0A423ME67"/>
<sequence>MKMAGSSIQTGGLSGRIMPLNIRMDVLFGKTELNSYRMEVLNIPMALRTMQKATLFRSN</sequence>
<dbReference type="Proteomes" id="UP000285378">
    <property type="component" value="Unassembled WGS sequence"/>
</dbReference>
<comment type="caution">
    <text evidence="1">The sequence shown here is derived from an EMBL/GenBank/DDBJ whole genome shotgun (WGS) entry which is preliminary data.</text>
</comment>
<evidence type="ECO:0000313" key="2">
    <source>
        <dbReference type="Proteomes" id="UP000285378"/>
    </source>
</evidence>
<dbReference type="EMBL" id="MOBX01000013">
    <property type="protein sequence ID" value="RON81478.1"/>
    <property type="molecule type" value="Genomic_DNA"/>
</dbReference>
<proteinExistence type="predicted"/>
<protein>
    <submittedName>
        <fullName evidence="1">Uncharacterized protein</fullName>
    </submittedName>
</protein>
<reference evidence="1 2" key="1">
    <citation type="submission" date="2016-10" db="EMBL/GenBank/DDBJ databases">
        <title>Comparative genome analysis of multiple Pseudomonas spp. focuses on biocontrol and plant growth promoting traits.</title>
        <authorList>
            <person name="Tao X.-Y."/>
            <person name="Taylor C.G."/>
        </authorList>
    </citation>
    <scope>NUCLEOTIDE SEQUENCE [LARGE SCALE GENOMIC DNA]</scope>
    <source>
        <strain evidence="1 2">28B5</strain>
    </source>
</reference>
<organism evidence="1 2">
    <name type="scientific">Pseudomonas fluorescens</name>
    <dbReference type="NCBI Taxonomy" id="294"/>
    <lineage>
        <taxon>Bacteria</taxon>
        <taxon>Pseudomonadati</taxon>
        <taxon>Pseudomonadota</taxon>
        <taxon>Gammaproteobacteria</taxon>
        <taxon>Pseudomonadales</taxon>
        <taxon>Pseudomonadaceae</taxon>
        <taxon>Pseudomonas</taxon>
    </lineage>
</organism>
<name>A0A423ME67_PSEFL</name>
<gene>
    <name evidence="1" type="ORF">BK670_15000</name>
</gene>